<dbReference type="PANTHER" id="PTHR38011:SF7">
    <property type="entry name" value="2,5-DIAMINO-6-RIBOSYLAMINO-4(3H)-PYRIMIDINONE 5'-PHOSPHATE REDUCTASE"/>
    <property type="match status" value="1"/>
</dbReference>
<dbReference type="Proteomes" id="UP001203284">
    <property type="component" value="Unassembled WGS sequence"/>
</dbReference>
<evidence type="ECO:0000256" key="1">
    <source>
        <dbReference type="ARBA" id="ARBA00005104"/>
    </source>
</evidence>
<comment type="caution">
    <text evidence="5">The sequence shown here is derived from an EMBL/GenBank/DDBJ whole genome shotgun (WGS) entry which is preliminary data.</text>
</comment>
<evidence type="ECO:0000313" key="6">
    <source>
        <dbReference type="Proteomes" id="UP001203284"/>
    </source>
</evidence>
<accession>A0ABT0DFC1</accession>
<dbReference type="InterPro" id="IPR050765">
    <property type="entry name" value="Riboflavin_Biosynth_HTPR"/>
</dbReference>
<dbReference type="InterPro" id="IPR002734">
    <property type="entry name" value="RibDG_C"/>
</dbReference>
<keyword evidence="3" id="KW-0560">Oxidoreductase</keyword>
<proteinExistence type="predicted"/>
<dbReference type="PANTHER" id="PTHR38011">
    <property type="entry name" value="DIHYDROFOLATE REDUCTASE FAMILY PROTEIN (AFU_ORTHOLOGUE AFUA_8G06820)"/>
    <property type="match status" value="1"/>
</dbReference>
<feature type="domain" description="Bacterial bifunctional deaminase-reductase C-terminal" evidence="4">
    <location>
        <begin position="49"/>
        <end position="229"/>
    </location>
</feature>
<organism evidence="5 6">
    <name type="scientific">Ancylobacter crimeensis</name>
    <dbReference type="NCBI Taxonomy" id="2579147"/>
    <lineage>
        <taxon>Bacteria</taxon>
        <taxon>Pseudomonadati</taxon>
        <taxon>Pseudomonadota</taxon>
        <taxon>Alphaproteobacteria</taxon>
        <taxon>Hyphomicrobiales</taxon>
        <taxon>Xanthobacteraceae</taxon>
        <taxon>Ancylobacter</taxon>
    </lineage>
</organism>
<dbReference type="RefSeq" id="WP_247030551.1">
    <property type="nucleotide sequence ID" value="NZ_JALKCH010000013.1"/>
</dbReference>
<gene>
    <name evidence="5" type="ORF">MWN34_17285</name>
</gene>
<dbReference type="Gene3D" id="3.40.430.10">
    <property type="entry name" value="Dihydrofolate Reductase, subunit A"/>
    <property type="match status" value="1"/>
</dbReference>
<evidence type="ECO:0000313" key="5">
    <source>
        <dbReference type="EMBL" id="MCK0198653.1"/>
    </source>
</evidence>
<protein>
    <submittedName>
        <fullName evidence="5">RibD family protein</fullName>
    </submittedName>
</protein>
<evidence type="ECO:0000256" key="3">
    <source>
        <dbReference type="ARBA" id="ARBA00023002"/>
    </source>
</evidence>
<sequence length="278" mass="29801">MSFDADRSARDESSEAWQVLGAARRAGEPRLVPRDSLFAPLVHAGESRPFVIAQLGQSLDGRIANSFGESKYINGRRGICHLHRLRALVDAVVIGASTALADNPRLDVRHVERHDHAPNPARVVIDRRGRVPGDLALFREDGARRVVLVGRDAAVDLPAGVEVVRVTETADGFAPADLAAALHAVGLARLLIEGGAETVSRFIDSGALDRLHLIVAPLLMGDGPSGFTLRHPRHLSDCERPPTRIFALGGDVLFDCDFAVNGSGGTGEHIEMAHPDLE</sequence>
<evidence type="ECO:0000256" key="2">
    <source>
        <dbReference type="ARBA" id="ARBA00022857"/>
    </source>
</evidence>
<reference evidence="5 6" key="1">
    <citation type="submission" date="2022-04" db="EMBL/GenBank/DDBJ databases">
        <authorList>
            <person name="Grouzdev D.S."/>
            <person name="Pantiukh K.S."/>
            <person name="Krutkina M.S."/>
        </authorList>
    </citation>
    <scope>NUCLEOTIDE SEQUENCE [LARGE SCALE GENOMIC DNA]</scope>
    <source>
        <strain evidence="5 6">6x-1</strain>
    </source>
</reference>
<evidence type="ECO:0000259" key="4">
    <source>
        <dbReference type="Pfam" id="PF01872"/>
    </source>
</evidence>
<name>A0ABT0DFC1_9HYPH</name>
<dbReference type="Pfam" id="PF01872">
    <property type="entry name" value="RibD_C"/>
    <property type="match status" value="1"/>
</dbReference>
<dbReference type="InterPro" id="IPR024072">
    <property type="entry name" value="DHFR-like_dom_sf"/>
</dbReference>
<comment type="pathway">
    <text evidence="1">Cofactor biosynthesis; riboflavin biosynthesis.</text>
</comment>
<dbReference type="SUPFAM" id="SSF53597">
    <property type="entry name" value="Dihydrofolate reductase-like"/>
    <property type="match status" value="1"/>
</dbReference>
<dbReference type="EMBL" id="JALKCH010000013">
    <property type="protein sequence ID" value="MCK0198653.1"/>
    <property type="molecule type" value="Genomic_DNA"/>
</dbReference>
<keyword evidence="6" id="KW-1185">Reference proteome</keyword>
<keyword evidence="2" id="KW-0521">NADP</keyword>